<dbReference type="EMBL" id="BTGU01000036">
    <property type="protein sequence ID" value="GMN51015.1"/>
    <property type="molecule type" value="Genomic_DNA"/>
</dbReference>
<evidence type="ECO:0000256" key="1">
    <source>
        <dbReference type="SAM" id="Coils"/>
    </source>
</evidence>
<name>A0AA88AFK8_FICCA</name>
<accession>A0AA88AFK8</accession>
<dbReference type="AlphaFoldDB" id="A0AA88AFK8"/>
<organism evidence="3 4">
    <name type="scientific">Ficus carica</name>
    <name type="common">Common fig</name>
    <dbReference type="NCBI Taxonomy" id="3494"/>
    <lineage>
        <taxon>Eukaryota</taxon>
        <taxon>Viridiplantae</taxon>
        <taxon>Streptophyta</taxon>
        <taxon>Embryophyta</taxon>
        <taxon>Tracheophyta</taxon>
        <taxon>Spermatophyta</taxon>
        <taxon>Magnoliopsida</taxon>
        <taxon>eudicotyledons</taxon>
        <taxon>Gunneridae</taxon>
        <taxon>Pentapetalae</taxon>
        <taxon>rosids</taxon>
        <taxon>fabids</taxon>
        <taxon>Rosales</taxon>
        <taxon>Moraceae</taxon>
        <taxon>Ficeae</taxon>
        <taxon>Ficus</taxon>
    </lineage>
</organism>
<feature type="coiled-coil region" evidence="1">
    <location>
        <begin position="1"/>
        <end position="28"/>
    </location>
</feature>
<gene>
    <name evidence="3" type="ORF">TIFTF001_020158</name>
</gene>
<feature type="region of interest" description="Disordered" evidence="2">
    <location>
        <begin position="76"/>
        <end position="122"/>
    </location>
</feature>
<evidence type="ECO:0000313" key="3">
    <source>
        <dbReference type="EMBL" id="GMN51015.1"/>
    </source>
</evidence>
<proteinExistence type="predicted"/>
<keyword evidence="1" id="KW-0175">Coiled coil</keyword>
<protein>
    <submittedName>
        <fullName evidence="3">Uncharacterized protein</fullName>
    </submittedName>
</protein>
<reference evidence="3" key="1">
    <citation type="submission" date="2023-07" db="EMBL/GenBank/DDBJ databases">
        <title>draft genome sequence of fig (Ficus carica).</title>
        <authorList>
            <person name="Takahashi T."/>
            <person name="Nishimura K."/>
        </authorList>
    </citation>
    <scope>NUCLEOTIDE SEQUENCE</scope>
</reference>
<evidence type="ECO:0000256" key="2">
    <source>
        <dbReference type="SAM" id="MobiDB-lite"/>
    </source>
</evidence>
<sequence>MKTMIDKFDEAKGKIKALEEMVKQKDADNSVLVTCIVGEYESATLKARYELLKEYKQGLLVDAEVDEEIELFEEPLAEAGDSPSVTNTSIKPVAIAAPTASKPRPVTGEPPTSVDPPDGLKA</sequence>
<dbReference type="Proteomes" id="UP001187192">
    <property type="component" value="Unassembled WGS sequence"/>
</dbReference>
<evidence type="ECO:0000313" key="4">
    <source>
        <dbReference type="Proteomes" id="UP001187192"/>
    </source>
</evidence>
<comment type="caution">
    <text evidence="3">The sequence shown here is derived from an EMBL/GenBank/DDBJ whole genome shotgun (WGS) entry which is preliminary data.</text>
</comment>
<keyword evidence="4" id="KW-1185">Reference proteome</keyword>